<comment type="caution">
    <text evidence="2">The sequence shown here is derived from an EMBL/GenBank/DDBJ whole genome shotgun (WGS) entry which is preliminary data.</text>
</comment>
<organism evidence="2 3">
    <name type="scientific">Saccharata proteae CBS 121410</name>
    <dbReference type="NCBI Taxonomy" id="1314787"/>
    <lineage>
        <taxon>Eukaryota</taxon>
        <taxon>Fungi</taxon>
        <taxon>Dikarya</taxon>
        <taxon>Ascomycota</taxon>
        <taxon>Pezizomycotina</taxon>
        <taxon>Dothideomycetes</taxon>
        <taxon>Dothideomycetes incertae sedis</taxon>
        <taxon>Botryosphaeriales</taxon>
        <taxon>Saccharataceae</taxon>
        <taxon>Saccharata</taxon>
    </lineage>
</organism>
<proteinExistence type="predicted"/>
<accession>A0A9P4HN21</accession>
<dbReference type="AlphaFoldDB" id="A0A9P4HN21"/>
<gene>
    <name evidence="2" type="ORF">K490DRAFT_59468</name>
</gene>
<reference evidence="2" key="1">
    <citation type="journal article" date="2020" name="Stud. Mycol.">
        <title>101 Dothideomycetes genomes: a test case for predicting lifestyles and emergence of pathogens.</title>
        <authorList>
            <person name="Haridas S."/>
            <person name="Albert R."/>
            <person name="Binder M."/>
            <person name="Bloem J."/>
            <person name="Labutti K."/>
            <person name="Salamov A."/>
            <person name="Andreopoulos B."/>
            <person name="Baker S."/>
            <person name="Barry K."/>
            <person name="Bills G."/>
            <person name="Bluhm B."/>
            <person name="Cannon C."/>
            <person name="Castanera R."/>
            <person name="Culley D."/>
            <person name="Daum C."/>
            <person name="Ezra D."/>
            <person name="Gonzalez J."/>
            <person name="Henrissat B."/>
            <person name="Kuo A."/>
            <person name="Liang C."/>
            <person name="Lipzen A."/>
            <person name="Lutzoni F."/>
            <person name="Magnuson J."/>
            <person name="Mondo S."/>
            <person name="Nolan M."/>
            <person name="Ohm R."/>
            <person name="Pangilinan J."/>
            <person name="Park H.-J."/>
            <person name="Ramirez L."/>
            <person name="Alfaro M."/>
            <person name="Sun H."/>
            <person name="Tritt A."/>
            <person name="Yoshinaga Y."/>
            <person name="Zwiers L.-H."/>
            <person name="Turgeon B."/>
            <person name="Goodwin S."/>
            <person name="Spatafora J."/>
            <person name="Crous P."/>
            <person name="Grigoriev I."/>
        </authorList>
    </citation>
    <scope>NUCLEOTIDE SEQUENCE</scope>
    <source>
        <strain evidence="2">CBS 121410</strain>
    </source>
</reference>
<evidence type="ECO:0000256" key="1">
    <source>
        <dbReference type="SAM" id="MobiDB-lite"/>
    </source>
</evidence>
<sequence length="245" mass="27187">MSYAQLALELPPSIEYLHYPGRCPLPVVCGPCPPTVATAGPSNFTFLAACIDDDHATVFGVKHVRDLMLTPDPLGDLLRSGRLFGEHGDEQLVDPKRYLQVNTTAVDAARKRYKKLLTVWHVDKTWRTGLDTLQHQMATQIITTAWYSLEYDLSREVRTRESSLHVLRMRFPSVYSGSGEAGHVWNRGSEIQDFEGGEEHSNAEDSDTESSDVESSTAEDSYAERGEAGSSTHEGGLARLRSIFS</sequence>
<protein>
    <submittedName>
        <fullName evidence="2">Uncharacterized protein</fullName>
    </submittedName>
</protein>
<keyword evidence="3" id="KW-1185">Reference proteome</keyword>
<feature type="region of interest" description="Disordered" evidence="1">
    <location>
        <begin position="194"/>
        <end position="245"/>
    </location>
</feature>
<name>A0A9P4HN21_9PEZI</name>
<evidence type="ECO:0000313" key="2">
    <source>
        <dbReference type="EMBL" id="KAF2084670.1"/>
    </source>
</evidence>
<dbReference type="EMBL" id="ML978739">
    <property type="protein sequence ID" value="KAF2084670.1"/>
    <property type="molecule type" value="Genomic_DNA"/>
</dbReference>
<evidence type="ECO:0000313" key="3">
    <source>
        <dbReference type="Proteomes" id="UP000799776"/>
    </source>
</evidence>
<dbReference type="Proteomes" id="UP000799776">
    <property type="component" value="Unassembled WGS sequence"/>
</dbReference>